<dbReference type="AlphaFoldDB" id="A0A921N042"/>
<reference evidence="1" key="2">
    <citation type="submission" date="2021-09" db="EMBL/GenBank/DDBJ databases">
        <authorList>
            <person name="Gilroy R."/>
        </authorList>
    </citation>
    <scope>NUCLEOTIDE SEQUENCE</scope>
    <source>
        <strain evidence="1">1277</strain>
    </source>
</reference>
<accession>A0A921N042</accession>
<reference evidence="1" key="1">
    <citation type="journal article" date="2021" name="PeerJ">
        <title>Extensive microbial diversity within the chicken gut microbiome revealed by metagenomics and culture.</title>
        <authorList>
            <person name="Gilroy R."/>
            <person name="Ravi A."/>
            <person name="Getino M."/>
            <person name="Pursley I."/>
            <person name="Horton D.L."/>
            <person name="Alikhan N.F."/>
            <person name="Baker D."/>
            <person name="Gharbi K."/>
            <person name="Hall N."/>
            <person name="Watson M."/>
            <person name="Adriaenssens E.M."/>
            <person name="Foster-Nyarko E."/>
            <person name="Jarju S."/>
            <person name="Secka A."/>
            <person name="Antonio M."/>
            <person name="Oren A."/>
            <person name="Chaudhuri R.R."/>
            <person name="La Ragione R."/>
            <person name="Hildebrand F."/>
            <person name="Pallen M.J."/>
        </authorList>
    </citation>
    <scope>NUCLEOTIDE SEQUENCE</scope>
    <source>
        <strain evidence="1">1277</strain>
    </source>
</reference>
<evidence type="ECO:0000313" key="1">
    <source>
        <dbReference type="EMBL" id="HJG95894.1"/>
    </source>
</evidence>
<organism evidence="1 2">
    <name type="scientific">Romboutsia timonensis</name>
    <dbReference type="NCBI Taxonomy" id="1776391"/>
    <lineage>
        <taxon>Bacteria</taxon>
        <taxon>Bacillati</taxon>
        <taxon>Bacillota</taxon>
        <taxon>Clostridia</taxon>
        <taxon>Peptostreptococcales</taxon>
        <taxon>Peptostreptococcaceae</taxon>
        <taxon>Romboutsia</taxon>
    </lineage>
</organism>
<sequence length="66" mass="8313">MSFEYEIRELFRDKGYMTIFSIQDFISENKEKFKEIAIKYHKPIRIELDSWYIYIITDDNEFKIRY</sequence>
<dbReference type="EMBL" id="DYUB01000073">
    <property type="protein sequence ID" value="HJG95894.1"/>
    <property type="molecule type" value="Genomic_DNA"/>
</dbReference>
<evidence type="ECO:0000313" key="2">
    <source>
        <dbReference type="Proteomes" id="UP000776700"/>
    </source>
</evidence>
<name>A0A921N042_9FIRM</name>
<gene>
    <name evidence="1" type="ORF">K8V90_02175</name>
</gene>
<protein>
    <submittedName>
        <fullName evidence="1">Uncharacterized protein</fullName>
    </submittedName>
</protein>
<comment type="caution">
    <text evidence="1">The sequence shown here is derived from an EMBL/GenBank/DDBJ whole genome shotgun (WGS) entry which is preliminary data.</text>
</comment>
<dbReference type="Proteomes" id="UP000776700">
    <property type="component" value="Unassembled WGS sequence"/>
</dbReference>
<proteinExistence type="predicted"/>